<dbReference type="EMBL" id="CAJVQB010055198">
    <property type="protein sequence ID" value="CAG8837146.1"/>
    <property type="molecule type" value="Genomic_DNA"/>
</dbReference>
<sequence length="168" mass="19720">MRNQLLYRPPKIEKNRTRAILDDSVFFDIPNAPVLNLEDHYITKKIETESNGTIEDDAPEKGKQRSYTSEIKKEFDENKWDYDKILEALQNDKETAKNYIMKIQEKYIILKVMPTDHIEVNYTDKPLLPGDPKKIRKTNNNTINKNKRIPDNIDTIKAMIKESQPGKE</sequence>
<evidence type="ECO:0000313" key="2">
    <source>
        <dbReference type="Proteomes" id="UP000789901"/>
    </source>
</evidence>
<feature type="non-terminal residue" evidence="1">
    <location>
        <position position="168"/>
    </location>
</feature>
<gene>
    <name evidence="1" type="ORF">GMARGA_LOCUS33368</name>
</gene>
<comment type="caution">
    <text evidence="1">The sequence shown here is derived from an EMBL/GenBank/DDBJ whole genome shotgun (WGS) entry which is preliminary data.</text>
</comment>
<organism evidence="1 2">
    <name type="scientific">Gigaspora margarita</name>
    <dbReference type="NCBI Taxonomy" id="4874"/>
    <lineage>
        <taxon>Eukaryota</taxon>
        <taxon>Fungi</taxon>
        <taxon>Fungi incertae sedis</taxon>
        <taxon>Mucoromycota</taxon>
        <taxon>Glomeromycotina</taxon>
        <taxon>Glomeromycetes</taxon>
        <taxon>Diversisporales</taxon>
        <taxon>Gigasporaceae</taxon>
        <taxon>Gigaspora</taxon>
    </lineage>
</organism>
<name>A0ABN7WP22_GIGMA</name>
<proteinExistence type="predicted"/>
<evidence type="ECO:0000313" key="1">
    <source>
        <dbReference type="EMBL" id="CAG8837146.1"/>
    </source>
</evidence>
<accession>A0ABN7WP22</accession>
<reference evidence="1 2" key="1">
    <citation type="submission" date="2021-06" db="EMBL/GenBank/DDBJ databases">
        <authorList>
            <person name="Kallberg Y."/>
            <person name="Tangrot J."/>
            <person name="Rosling A."/>
        </authorList>
    </citation>
    <scope>NUCLEOTIDE SEQUENCE [LARGE SCALE GENOMIC DNA]</scope>
    <source>
        <strain evidence="1 2">120-4 pot B 10/14</strain>
    </source>
</reference>
<keyword evidence="2" id="KW-1185">Reference proteome</keyword>
<protein>
    <submittedName>
        <fullName evidence="1">26090_t:CDS:1</fullName>
    </submittedName>
</protein>
<dbReference type="Proteomes" id="UP000789901">
    <property type="component" value="Unassembled WGS sequence"/>
</dbReference>